<dbReference type="Proteomes" id="UP000265120">
    <property type="component" value="Chromosome 18"/>
</dbReference>
<evidence type="ECO:0000256" key="3">
    <source>
        <dbReference type="ARBA" id="ARBA00023043"/>
    </source>
</evidence>
<dbReference type="InParanoid" id="A0A3P8VYK1"/>
<dbReference type="Pfam" id="PF07525">
    <property type="entry name" value="SOCS_box"/>
    <property type="match status" value="1"/>
</dbReference>
<name>A0A3P8VYK1_CYNSE</name>
<dbReference type="PROSITE" id="PS50088">
    <property type="entry name" value="ANK_REPEAT"/>
    <property type="match status" value="4"/>
</dbReference>
<reference evidence="6" key="2">
    <citation type="submission" date="2025-08" db="UniProtKB">
        <authorList>
            <consortium name="Ensembl"/>
        </authorList>
    </citation>
    <scope>IDENTIFICATION</scope>
</reference>
<dbReference type="PANTHER" id="PTHR24189:SF71">
    <property type="entry name" value="ANKYRIN REPEAT DOMAIN 39"/>
    <property type="match status" value="1"/>
</dbReference>
<reference evidence="6" key="3">
    <citation type="submission" date="2025-09" db="UniProtKB">
        <authorList>
            <consortium name="Ensembl"/>
        </authorList>
    </citation>
    <scope>IDENTIFICATION</scope>
</reference>
<feature type="repeat" description="ANK" evidence="4">
    <location>
        <begin position="248"/>
        <end position="280"/>
    </location>
</feature>
<keyword evidence="7" id="KW-1185">Reference proteome</keyword>
<dbReference type="SMART" id="SM00248">
    <property type="entry name" value="ANK"/>
    <property type="match status" value="6"/>
</dbReference>
<dbReference type="Ensembl" id="ENSCSET00000019616.1">
    <property type="protein sequence ID" value="ENSCSEP00000019377.1"/>
    <property type="gene ID" value="ENSCSEG00000012399.1"/>
</dbReference>
<organism evidence="6 7">
    <name type="scientific">Cynoglossus semilaevis</name>
    <name type="common">Tongue sole</name>
    <dbReference type="NCBI Taxonomy" id="244447"/>
    <lineage>
        <taxon>Eukaryota</taxon>
        <taxon>Metazoa</taxon>
        <taxon>Chordata</taxon>
        <taxon>Craniata</taxon>
        <taxon>Vertebrata</taxon>
        <taxon>Euteleostomi</taxon>
        <taxon>Actinopterygii</taxon>
        <taxon>Neopterygii</taxon>
        <taxon>Teleostei</taxon>
        <taxon>Neoteleostei</taxon>
        <taxon>Acanthomorphata</taxon>
        <taxon>Carangaria</taxon>
        <taxon>Pleuronectiformes</taxon>
        <taxon>Pleuronectoidei</taxon>
        <taxon>Cynoglossidae</taxon>
        <taxon>Cynoglossinae</taxon>
        <taxon>Cynoglossus</taxon>
    </lineage>
</organism>
<dbReference type="OMA" id="PIQYVLK"/>
<dbReference type="AlphaFoldDB" id="A0A3P8VYK1"/>
<keyword evidence="3 4" id="KW-0040">ANK repeat</keyword>
<feature type="domain" description="SOCS box" evidence="5">
    <location>
        <begin position="376"/>
        <end position="414"/>
    </location>
</feature>
<proteinExistence type="predicted"/>
<dbReference type="Pfam" id="PF12796">
    <property type="entry name" value="Ank_2"/>
    <property type="match status" value="1"/>
</dbReference>
<dbReference type="InterPro" id="IPR050745">
    <property type="entry name" value="Multifunctional_regulatory"/>
</dbReference>
<dbReference type="PANTHER" id="PTHR24189">
    <property type="entry name" value="MYOTROPHIN"/>
    <property type="match status" value="1"/>
</dbReference>
<evidence type="ECO:0000313" key="7">
    <source>
        <dbReference type="Proteomes" id="UP000265120"/>
    </source>
</evidence>
<dbReference type="GO" id="GO:0035556">
    <property type="term" value="P:intracellular signal transduction"/>
    <property type="evidence" value="ECO:0007669"/>
    <property type="project" value="InterPro"/>
</dbReference>
<dbReference type="FunFam" id="1.10.750.20:FF:000001">
    <property type="entry name" value="Ankyrin repeat and SOCS box containing 1"/>
    <property type="match status" value="1"/>
</dbReference>
<dbReference type="Pfam" id="PF13637">
    <property type="entry name" value="Ank_4"/>
    <property type="match status" value="1"/>
</dbReference>
<dbReference type="CDD" id="cd03723">
    <property type="entry name" value="SOCS_ASB4_ASB18"/>
    <property type="match status" value="1"/>
</dbReference>
<reference evidence="6 7" key="1">
    <citation type="journal article" date="2014" name="Nat. Genet.">
        <title>Whole-genome sequence of a flatfish provides insights into ZW sex chromosome evolution and adaptation to a benthic lifestyle.</title>
        <authorList>
            <person name="Chen S."/>
            <person name="Zhang G."/>
            <person name="Shao C."/>
            <person name="Huang Q."/>
            <person name="Liu G."/>
            <person name="Zhang P."/>
            <person name="Song W."/>
            <person name="An N."/>
            <person name="Chalopin D."/>
            <person name="Volff J.N."/>
            <person name="Hong Y."/>
            <person name="Li Q."/>
            <person name="Sha Z."/>
            <person name="Zhou H."/>
            <person name="Xie M."/>
            <person name="Yu Q."/>
            <person name="Liu Y."/>
            <person name="Xiang H."/>
            <person name="Wang N."/>
            <person name="Wu K."/>
            <person name="Yang C."/>
            <person name="Zhou Q."/>
            <person name="Liao X."/>
            <person name="Yang L."/>
            <person name="Hu Q."/>
            <person name="Zhang J."/>
            <person name="Meng L."/>
            <person name="Jin L."/>
            <person name="Tian Y."/>
            <person name="Lian J."/>
            <person name="Yang J."/>
            <person name="Miao G."/>
            <person name="Liu S."/>
            <person name="Liang Z."/>
            <person name="Yan F."/>
            <person name="Li Y."/>
            <person name="Sun B."/>
            <person name="Zhang H."/>
            <person name="Zhang J."/>
            <person name="Zhu Y."/>
            <person name="Du M."/>
            <person name="Zhao Y."/>
            <person name="Schartl M."/>
            <person name="Tang Q."/>
            <person name="Wang J."/>
        </authorList>
    </citation>
    <scope>NUCLEOTIDE SEQUENCE</scope>
</reference>
<comment type="pathway">
    <text evidence="1">Protein modification; protein ubiquitination.</text>
</comment>
<evidence type="ECO:0000256" key="1">
    <source>
        <dbReference type="ARBA" id="ARBA00004906"/>
    </source>
</evidence>
<feature type="repeat" description="ANK" evidence="4">
    <location>
        <begin position="103"/>
        <end position="135"/>
    </location>
</feature>
<dbReference type="OrthoDB" id="539213at2759"/>
<evidence type="ECO:0000256" key="4">
    <source>
        <dbReference type="PROSITE-ProRule" id="PRU00023"/>
    </source>
</evidence>
<dbReference type="Gene3D" id="1.25.40.20">
    <property type="entry name" value="Ankyrin repeat-containing domain"/>
    <property type="match status" value="2"/>
</dbReference>
<dbReference type="GeneTree" id="ENSGT00940000158874"/>
<dbReference type="GO" id="GO:0016567">
    <property type="term" value="P:protein ubiquitination"/>
    <property type="evidence" value="ECO:0007669"/>
    <property type="project" value="UniProtKB-UniPathway"/>
</dbReference>
<dbReference type="SUPFAM" id="SSF48403">
    <property type="entry name" value="Ankyrin repeat"/>
    <property type="match status" value="1"/>
</dbReference>
<dbReference type="GO" id="GO:0005634">
    <property type="term" value="C:nucleus"/>
    <property type="evidence" value="ECO:0007669"/>
    <property type="project" value="TreeGrafter"/>
</dbReference>
<feature type="repeat" description="ANK" evidence="4">
    <location>
        <begin position="171"/>
        <end position="203"/>
    </location>
</feature>
<dbReference type="RefSeq" id="XP_024920795.1">
    <property type="nucleotide sequence ID" value="XM_025065027.1"/>
</dbReference>
<dbReference type="SUPFAM" id="SSF158235">
    <property type="entry name" value="SOCS box-like"/>
    <property type="match status" value="1"/>
</dbReference>
<dbReference type="Gene3D" id="1.10.750.20">
    <property type="entry name" value="SOCS box"/>
    <property type="match status" value="1"/>
</dbReference>
<evidence type="ECO:0000313" key="6">
    <source>
        <dbReference type="Ensembl" id="ENSCSEP00000019377.1"/>
    </source>
</evidence>
<dbReference type="STRING" id="244447.ENSCSEP00000019377"/>
<feature type="repeat" description="ANK" evidence="4">
    <location>
        <begin position="136"/>
        <end position="168"/>
    </location>
</feature>
<dbReference type="PRINTS" id="PR01415">
    <property type="entry name" value="ANKYRIN"/>
</dbReference>
<dbReference type="GeneID" id="103394118"/>
<dbReference type="SMART" id="SM00969">
    <property type="entry name" value="SOCS_box"/>
    <property type="match status" value="1"/>
</dbReference>
<dbReference type="InterPro" id="IPR001496">
    <property type="entry name" value="SOCS_box"/>
</dbReference>
<keyword evidence="2" id="KW-0677">Repeat</keyword>
<evidence type="ECO:0000259" key="5">
    <source>
        <dbReference type="PROSITE" id="PS50225"/>
    </source>
</evidence>
<dbReference type="PROSITE" id="PS50225">
    <property type="entry name" value="SOCS"/>
    <property type="match status" value="1"/>
</dbReference>
<dbReference type="PROSITE" id="PS50297">
    <property type="entry name" value="ANK_REP_REGION"/>
    <property type="match status" value="4"/>
</dbReference>
<sequence length="423" mass="47424">MEELNHRQLSVKQLKRKFLEALQTNDAQEVLQILQNDGLDIDTVLEVKDPEMVLASYKQGYWLPDYKLENSWAMGIHVCVMYSAVETALVLLQKGASVNRMPNGKTPLHVACQVSNADFTALLLAHGAKVNIQSLSGHSPLHYCVTAESVACAKQLILKGANINMPSNSNDEETPLHVAARCGVPELVNLYLVHGASPDAFNSFNETPLITAAFWAFDTKQQTYSENHHLVCRLLLDHKANPKLQEEDNKTALHKAAWNCDHVLMEMLLEAGADTRAMDINGCAPIQYLLKATDIRPMAITELCYQLLLNYNAARIYPPQFHKVLQACHDYPGVLEIMVNCYEHLKPTRKWKAAIPDDCYQRHKDFYDSMFAVCTNTPRSLLHLSRCAIRASLGGHCHSGVTQLPLPTSMKKYVVLEPEGMLY</sequence>
<dbReference type="CTD" id="51666"/>
<dbReference type="UniPathway" id="UPA00143"/>
<dbReference type="InterPro" id="IPR002110">
    <property type="entry name" value="Ankyrin_rpt"/>
</dbReference>
<protein>
    <submittedName>
        <fullName evidence="6">Ankyrin repeat and SOCS box containing 4</fullName>
    </submittedName>
</protein>
<dbReference type="GO" id="GO:0005737">
    <property type="term" value="C:cytoplasm"/>
    <property type="evidence" value="ECO:0007669"/>
    <property type="project" value="TreeGrafter"/>
</dbReference>
<dbReference type="InterPro" id="IPR036770">
    <property type="entry name" value="Ankyrin_rpt-contain_sf"/>
</dbReference>
<dbReference type="InterPro" id="IPR036036">
    <property type="entry name" value="SOCS_box-like_dom_sf"/>
</dbReference>
<evidence type="ECO:0000256" key="2">
    <source>
        <dbReference type="ARBA" id="ARBA00022737"/>
    </source>
</evidence>
<dbReference type="Pfam" id="PF13857">
    <property type="entry name" value="Ank_5"/>
    <property type="match status" value="1"/>
</dbReference>
<accession>A0A3P8VYK1</accession>